<protein>
    <submittedName>
        <fullName evidence="1">Uncharacterized protein</fullName>
    </submittedName>
</protein>
<dbReference type="AlphaFoldDB" id="A0A2P5CNA6"/>
<reference evidence="2" key="1">
    <citation type="submission" date="2016-06" db="EMBL/GenBank/DDBJ databases">
        <title>Parallel loss of symbiosis genes in relatives of nitrogen-fixing non-legume Parasponia.</title>
        <authorList>
            <person name="Van Velzen R."/>
            <person name="Holmer R."/>
            <person name="Bu F."/>
            <person name="Rutten L."/>
            <person name="Van Zeijl A."/>
            <person name="Liu W."/>
            <person name="Santuari L."/>
            <person name="Cao Q."/>
            <person name="Sharma T."/>
            <person name="Shen D."/>
            <person name="Roswanjaya Y."/>
            <person name="Wardhani T."/>
            <person name="Kalhor M.S."/>
            <person name="Jansen J."/>
            <person name="Van den Hoogen J."/>
            <person name="Gungor B."/>
            <person name="Hartog M."/>
            <person name="Hontelez J."/>
            <person name="Verver J."/>
            <person name="Yang W.-C."/>
            <person name="Schijlen E."/>
            <person name="Repin R."/>
            <person name="Schilthuizen M."/>
            <person name="Schranz E."/>
            <person name="Heidstra R."/>
            <person name="Miyata K."/>
            <person name="Fedorova E."/>
            <person name="Kohlen W."/>
            <person name="Bisseling T."/>
            <person name="Smit S."/>
            <person name="Geurts R."/>
        </authorList>
    </citation>
    <scope>NUCLEOTIDE SEQUENCE [LARGE SCALE GENOMIC DNA]</scope>
    <source>
        <strain evidence="2">cv. WU1-14</strain>
    </source>
</reference>
<evidence type="ECO:0000313" key="1">
    <source>
        <dbReference type="EMBL" id="PON62511.1"/>
    </source>
</evidence>
<name>A0A2P5CNA6_PARAD</name>
<keyword evidence="2" id="KW-1185">Reference proteome</keyword>
<sequence>MKTTKRFIKKAFCISFLLSPIPDHRPSGARHPLRHSPSPIPPHWEVSSAAQFNRMCCNSLSRMARDHRPQPFQSLQGSLLARPHVDMCS</sequence>
<dbReference type="EMBL" id="JXTB01000112">
    <property type="protein sequence ID" value="PON62511.1"/>
    <property type="molecule type" value="Genomic_DNA"/>
</dbReference>
<comment type="caution">
    <text evidence="1">The sequence shown here is derived from an EMBL/GenBank/DDBJ whole genome shotgun (WGS) entry which is preliminary data.</text>
</comment>
<gene>
    <name evidence="1" type="ORF">PanWU01x14_138320</name>
</gene>
<proteinExistence type="predicted"/>
<accession>A0A2P5CNA6</accession>
<dbReference type="Proteomes" id="UP000237105">
    <property type="component" value="Unassembled WGS sequence"/>
</dbReference>
<organism evidence="1 2">
    <name type="scientific">Parasponia andersonii</name>
    <name type="common">Sponia andersonii</name>
    <dbReference type="NCBI Taxonomy" id="3476"/>
    <lineage>
        <taxon>Eukaryota</taxon>
        <taxon>Viridiplantae</taxon>
        <taxon>Streptophyta</taxon>
        <taxon>Embryophyta</taxon>
        <taxon>Tracheophyta</taxon>
        <taxon>Spermatophyta</taxon>
        <taxon>Magnoliopsida</taxon>
        <taxon>eudicotyledons</taxon>
        <taxon>Gunneridae</taxon>
        <taxon>Pentapetalae</taxon>
        <taxon>rosids</taxon>
        <taxon>fabids</taxon>
        <taxon>Rosales</taxon>
        <taxon>Cannabaceae</taxon>
        <taxon>Parasponia</taxon>
    </lineage>
</organism>
<evidence type="ECO:0000313" key="2">
    <source>
        <dbReference type="Proteomes" id="UP000237105"/>
    </source>
</evidence>